<feature type="region of interest" description="Disordered" evidence="1">
    <location>
        <begin position="72"/>
        <end position="92"/>
    </location>
</feature>
<accession>A0A6G1I221</accession>
<name>A0A6G1I221_9PEZI</name>
<organism evidence="2 3">
    <name type="scientific">Trichodelitschia bisporula</name>
    <dbReference type="NCBI Taxonomy" id="703511"/>
    <lineage>
        <taxon>Eukaryota</taxon>
        <taxon>Fungi</taxon>
        <taxon>Dikarya</taxon>
        <taxon>Ascomycota</taxon>
        <taxon>Pezizomycotina</taxon>
        <taxon>Dothideomycetes</taxon>
        <taxon>Dothideomycetes incertae sedis</taxon>
        <taxon>Phaeotrichales</taxon>
        <taxon>Phaeotrichaceae</taxon>
        <taxon>Trichodelitschia</taxon>
    </lineage>
</organism>
<proteinExistence type="predicted"/>
<feature type="compositionally biased region" description="Polar residues" evidence="1">
    <location>
        <begin position="414"/>
        <end position="428"/>
    </location>
</feature>
<reference evidence="2" key="1">
    <citation type="journal article" date="2020" name="Stud. Mycol.">
        <title>101 Dothideomycetes genomes: a test case for predicting lifestyles and emergence of pathogens.</title>
        <authorList>
            <person name="Haridas S."/>
            <person name="Albert R."/>
            <person name="Binder M."/>
            <person name="Bloem J."/>
            <person name="Labutti K."/>
            <person name="Salamov A."/>
            <person name="Andreopoulos B."/>
            <person name="Baker S."/>
            <person name="Barry K."/>
            <person name="Bills G."/>
            <person name="Bluhm B."/>
            <person name="Cannon C."/>
            <person name="Castanera R."/>
            <person name="Culley D."/>
            <person name="Daum C."/>
            <person name="Ezra D."/>
            <person name="Gonzalez J."/>
            <person name="Henrissat B."/>
            <person name="Kuo A."/>
            <person name="Liang C."/>
            <person name="Lipzen A."/>
            <person name="Lutzoni F."/>
            <person name="Magnuson J."/>
            <person name="Mondo S."/>
            <person name="Nolan M."/>
            <person name="Ohm R."/>
            <person name="Pangilinan J."/>
            <person name="Park H.-J."/>
            <person name="Ramirez L."/>
            <person name="Alfaro M."/>
            <person name="Sun H."/>
            <person name="Tritt A."/>
            <person name="Yoshinaga Y."/>
            <person name="Zwiers L.-H."/>
            <person name="Turgeon B."/>
            <person name="Goodwin S."/>
            <person name="Spatafora J."/>
            <person name="Crous P."/>
            <person name="Grigoriev I."/>
        </authorList>
    </citation>
    <scope>NUCLEOTIDE SEQUENCE</scope>
    <source>
        <strain evidence="2">CBS 262.69</strain>
    </source>
</reference>
<evidence type="ECO:0000313" key="2">
    <source>
        <dbReference type="EMBL" id="KAF2402302.1"/>
    </source>
</evidence>
<evidence type="ECO:0000313" key="3">
    <source>
        <dbReference type="Proteomes" id="UP000799640"/>
    </source>
</evidence>
<gene>
    <name evidence="2" type="ORF">EJ06DRAFT_520332</name>
</gene>
<dbReference type="Proteomes" id="UP000799640">
    <property type="component" value="Unassembled WGS sequence"/>
</dbReference>
<protein>
    <submittedName>
        <fullName evidence="2">Uncharacterized protein</fullName>
    </submittedName>
</protein>
<sequence length="435" mass="48134">MLSPLQAYAPKTRFQSRLSQKRTWSEDMDNHLWMTYMRYLQDPRHTPFKMLPGTAPPLGVCSRVVREAKKTWKGHGAAAASRTQRPTRRTSHRLESLASPMASSAMPVIVEPRKSHVPWPRSDAATRRRLRDLCKRKPSLSAYYTRILRSPSPAPQCAPPVYASLNAEVQPAAPVDVKSSFSTRDMNISLATSTSSTMRLDGILAQLASENEARPIPEQRPIRSFAHQKSQSLHIGLGNGAYPSRALASPFRPLVESRQGGASRFTGHESAQRLEGTPALELFAPAPLRTFKRSAQHDLHDMMSSNEPSGRPGHLVQGIFRSLESGHRRVRSRGFSLGDMSASPRPPAIFNSISSLEQRVEPAPQPAPARLFVLQDDSEAMNRLGSPFSESSMKPRFNTFPRAFSPIAVETTETDQPTAEASVSNQSAAYPFSFI</sequence>
<dbReference type="OrthoDB" id="419770at2759"/>
<feature type="region of interest" description="Disordered" evidence="1">
    <location>
        <begin position="413"/>
        <end position="435"/>
    </location>
</feature>
<dbReference type="AlphaFoldDB" id="A0A6G1I221"/>
<evidence type="ECO:0000256" key="1">
    <source>
        <dbReference type="SAM" id="MobiDB-lite"/>
    </source>
</evidence>
<dbReference type="EMBL" id="ML996691">
    <property type="protein sequence ID" value="KAF2402302.1"/>
    <property type="molecule type" value="Genomic_DNA"/>
</dbReference>
<keyword evidence="3" id="KW-1185">Reference proteome</keyword>